<name>A0A6G1JF65_9PLEO</name>
<gene>
    <name evidence="1" type="ORF">K458DRAFT_124014</name>
</gene>
<evidence type="ECO:0000313" key="1">
    <source>
        <dbReference type="EMBL" id="KAF2689116.1"/>
    </source>
</evidence>
<accession>A0A6G1JF65</accession>
<evidence type="ECO:0000313" key="2">
    <source>
        <dbReference type="Proteomes" id="UP000799291"/>
    </source>
</evidence>
<dbReference type="EMBL" id="MU005572">
    <property type="protein sequence ID" value="KAF2689116.1"/>
    <property type="molecule type" value="Genomic_DNA"/>
</dbReference>
<organism evidence="1 2">
    <name type="scientific">Lentithecium fluviatile CBS 122367</name>
    <dbReference type="NCBI Taxonomy" id="1168545"/>
    <lineage>
        <taxon>Eukaryota</taxon>
        <taxon>Fungi</taxon>
        <taxon>Dikarya</taxon>
        <taxon>Ascomycota</taxon>
        <taxon>Pezizomycotina</taxon>
        <taxon>Dothideomycetes</taxon>
        <taxon>Pleosporomycetidae</taxon>
        <taxon>Pleosporales</taxon>
        <taxon>Massarineae</taxon>
        <taxon>Lentitheciaceae</taxon>
        <taxon>Lentithecium</taxon>
    </lineage>
</organism>
<dbReference type="AlphaFoldDB" id="A0A6G1JF65"/>
<reference evidence="1" key="1">
    <citation type="journal article" date="2020" name="Stud. Mycol.">
        <title>101 Dothideomycetes genomes: a test case for predicting lifestyles and emergence of pathogens.</title>
        <authorList>
            <person name="Haridas S."/>
            <person name="Albert R."/>
            <person name="Binder M."/>
            <person name="Bloem J."/>
            <person name="Labutti K."/>
            <person name="Salamov A."/>
            <person name="Andreopoulos B."/>
            <person name="Baker S."/>
            <person name="Barry K."/>
            <person name="Bills G."/>
            <person name="Bluhm B."/>
            <person name="Cannon C."/>
            <person name="Castanera R."/>
            <person name="Culley D."/>
            <person name="Daum C."/>
            <person name="Ezra D."/>
            <person name="Gonzalez J."/>
            <person name="Henrissat B."/>
            <person name="Kuo A."/>
            <person name="Liang C."/>
            <person name="Lipzen A."/>
            <person name="Lutzoni F."/>
            <person name="Magnuson J."/>
            <person name="Mondo S."/>
            <person name="Nolan M."/>
            <person name="Ohm R."/>
            <person name="Pangilinan J."/>
            <person name="Park H.-J."/>
            <person name="Ramirez L."/>
            <person name="Alfaro M."/>
            <person name="Sun H."/>
            <person name="Tritt A."/>
            <person name="Yoshinaga Y."/>
            <person name="Zwiers L.-H."/>
            <person name="Turgeon B."/>
            <person name="Goodwin S."/>
            <person name="Spatafora J."/>
            <person name="Crous P."/>
            <person name="Grigoriev I."/>
        </authorList>
    </citation>
    <scope>NUCLEOTIDE SEQUENCE</scope>
    <source>
        <strain evidence="1">CBS 122367</strain>
    </source>
</reference>
<sequence>MAFGESLGWLLRRTIDAESSKPHDYIYALLTLADDRCHGAIRPSYDKSGCLVICQAIGWMEVESTEYFKTKFTPGWQEDCRALAENARHQPLDDSPHINMERERCSRLHHEQGACSEEACSGQHCDVLEVCRRIAKMMFA</sequence>
<keyword evidence="2" id="KW-1185">Reference proteome</keyword>
<dbReference type="Proteomes" id="UP000799291">
    <property type="component" value="Unassembled WGS sequence"/>
</dbReference>
<proteinExistence type="predicted"/>
<protein>
    <submittedName>
        <fullName evidence="1">Uncharacterized protein</fullName>
    </submittedName>
</protein>